<keyword evidence="2" id="KW-1185">Reference proteome</keyword>
<dbReference type="AlphaFoldDB" id="A0A7Y0Q7F0"/>
<accession>A0A7Y0Q7F0</accession>
<reference evidence="1 2" key="1">
    <citation type="submission" date="2020-04" db="EMBL/GenBank/DDBJ databases">
        <title>Thalassotalea sp. M1531, isolated from the surface of marine red alga.</title>
        <authorList>
            <person name="Pang L."/>
            <person name="Lu D.-C."/>
        </authorList>
    </citation>
    <scope>NUCLEOTIDE SEQUENCE [LARGE SCALE GENOMIC DNA]</scope>
    <source>
        <strain evidence="1 2">M1531</strain>
    </source>
</reference>
<dbReference type="EMBL" id="JABBXH010000002">
    <property type="protein sequence ID" value="NMP30995.1"/>
    <property type="molecule type" value="Genomic_DNA"/>
</dbReference>
<evidence type="ECO:0000313" key="1">
    <source>
        <dbReference type="EMBL" id="NMP30995.1"/>
    </source>
</evidence>
<gene>
    <name evidence="1" type="ORF">HII17_05400</name>
</gene>
<organism evidence="1 2">
    <name type="scientific">Thalassotalea algicola</name>
    <dbReference type="NCBI Taxonomy" id="2716224"/>
    <lineage>
        <taxon>Bacteria</taxon>
        <taxon>Pseudomonadati</taxon>
        <taxon>Pseudomonadota</taxon>
        <taxon>Gammaproteobacteria</taxon>
        <taxon>Alteromonadales</taxon>
        <taxon>Colwelliaceae</taxon>
        <taxon>Thalassotalea</taxon>
    </lineage>
</organism>
<evidence type="ECO:0000313" key="2">
    <source>
        <dbReference type="Proteomes" id="UP000568664"/>
    </source>
</evidence>
<proteinExistence type="predicted"/>
<sequence>MPKLTHLLIILWLLTSYPILANEVVLRSPPTNANGEYIKELLTTAYSKLGIQIKWLQVNGARELKLASNNELSGALARVSSIEQQYPKLVRVDFPVLTFQLLKVSDRYRCGYCLNKDIRSIAYASGALIAEQYVEDATKHAEKFAVSNPQQLNAMIAKRRIDSVLLMNFQLDQAAYLNPYLLIDKVDIEVDYHYLSPENANLASQLETIFAAMKESGELQAIQIKYNKNSYLDSTILPERPISFIANNWTDYTNNDGTGIYWQLIDSVFKTFTTSKITAVKEEVLFQFLSGQKDILVGAYRSLPTNDAIFSHYHIDFEYPLVGFSYQESLLLDYKQRDGKLKICVLPDAGSFLFEELSFVDNKNILKRPIEECVDLLKNKSIDLIVTYQYHLPEQLKHFKKMTIIDRTPLFLAFQNTAHGRYLKEYFDTAILKMAIDGRLKKIFPSRETFKQAHITDF</sequence>
<evidence type="ECO:0008006" key="3">
    <source>
        <dbReference type="Google" id="ProtNLM"/>
    </source>
</evidence>
<name>A0A7Y0Q7F0_9GAMM</name>
<dbReference type="Proteomes" id="UP000568664">
    <property type="component" value="Unassembled WGS sequence"/>
</dbReference>
<dbReference type="RefSeq" id="WP_169074345.1">
    <property type="nucleotide sequence ID" value="NZ_JABBXH010000002.1"/>
</dbReference>
<protein>
    <recommendedName>
        <fullName evidence="3">Solute-binding protein family 3/N-terminal domain-containing protein</fullName>
    </recommendedName>
</protein>
<comment type="caution">
    <text evidence="1">The sequence shown here is derived from an EMBL/GenBank/DDBJ whole genome shotgun (WGS) entry which is preliminary data.</text>
</comment>
<dbReference type="SUPFAM" id="SSF53850">
    <property type="entry name" value="Periplasmic binding protein-like II"/>
    <property type="match status" value="2"/>
</dbReference>